<evidence type="ECO:0000256" key="6">
    <source>
        <dbReference type="PIRSR" id="PIRSR028757-1"/>
    </source>
</evidence>
<name>A0A0K6I8I0_9BURK</name>
<dbReference type="InterPro" id="IPR040449">
    <property type="entry name" value="Peptidase_S66_N"/>
</dbReference>
<feature type="active site" description="Nucleophile" evidence="6">
    <location>
        <position position="117"/>
    </location>
</feature>
<evidence type="ECO:0000256" key="4">
    <source>
        <dbReference type="ARBA" id="ARBA00022801"/>
    </source>
</evidence>
<evidence type="ECO:0000313" key="10">
    <source>
        <dbReference type="Proteomes" id="UP000183649"/>
    </source>
</evidence>
<dbReference type="Pfam" id="PF02016">
    <property type="entry name" value="Peptidase_S66"/>
    <property type="match status" value="1"/>
</dbReference>
<organism evidence="9 10">
    <name type="scientific">Thiomonas bhubaneswarensis</name>
    <dbReference type="NCBI Taxonomy" id="339866"/>
    <lineage>
        <taxon>Bacteria</taxon>
        <taxon>Pseudomonadati</taxon>
        <taxon>Pseudomonadota</taxon>
        <taxon>Betaproteobacteria</taxon>
        <taxon>Burkholderiales</taxon>
        <taxon>Thiomonas</taxon>
    </lineage>
</organism>
<protein>
    <submittedName>
        <fullName evidence="9">Muramoyltetrapeptide carboxypeptidase LdcA (Peptidoglycan recycling)</fullName>
    </submittedName>
</protein>
<evidence type="ECO:0000256" key="5">
    <source>
        <dbReference type="ARBA" id="ARBA00022825"/>
    </source>
</evidence>
<feature type="active site" description="Charge relay system" evidence="6">
    <location>
        <position position="285"/>
    </location>
</feature>
<dbReference type="InterPro" id="IPR003507">
    <property type="entry name" value="S66_fam"/>
</dbReference>
<dbReference type="InterPro" id="IPR040921">
    <property type="entry name" value="Peptidase_S66C"/>
</dbReference>
<feature type="domain" description="LD-carboxypeptidase C-terminal" evidence="8">
    <location>
        <begin position="185"/>
        <end position="300"/>
    </location>
</feature>
<evidence type="ECO:0000256" key="2">
    <source>
        <dbReference type="ARBA" id="ARBA00022645"/>
    </source>
</evidence>
<dbReference type="Gene3D" id="3.50.30.60">
    <property type="entry name" value="LD-carboxypeptidase A C-terminal domain-like"/>
    <property type="match status" value="1"/>
</dbReference>
<feature type="domain" description="LD-carboxypeptidase N-terminal" evidence="7">
    <location>
        <begin position="19"/>
        <end position="137"/>
    </location>
</feature>
<keyword evidence="4" id="KW-0378">Hydrolase</keyword>
<dbReference type="SUPFAM" id="SSF52317">
    <property type="entry name" value="Class I glutamine amidotransferase-like"/>
    <property type="match status" value="1"/>
</dbReference>
<dbReference type="Gene3D" id="3.40.50.10740">
    <property type="entry name" value="Class I glutamine amidotransferase-like"/>
    <property type="match status" value="1"/>
</dbReference>
<evidence type="ECO:0000256" key="1">
    <source>
        <dbReference type="ARBA" id="ARBA00010233"/>
    </source>
</evidence>
<reference evidence="10" key="1">
    <citation type="submission" date="2015-08" db="EMBL/GenBank/DDBJ databases">
        <authorList>
            <person name="Varghese N."/>
        </authorList>
    </citation>
    <scope>NUCLEOTIDE SEQUENCE [LARGE SCALE GENOMIC DNA]</scope>
    <source>
        <strain evidence="10">DSM 18181</strain>
    </source>
</reference>
<dbReference type="Proteomes" id="UP000183649">
    <property type="component" value="Unassembled WGS sequence"/>
</dbReference>
<proteinExistence type="inferred from homology"/>
<dbReference type="PANTHER" id="PTHR30237">
    <property type="entry name" value="MURAMOYLTETRAPEPTIDE CARBOXYPEPTIDASE"/>
    <property type="match status" value="1"/>
</dbReference>
<dbReference type="CDD" id="cd07025">
    <property type="entry name" value="Peptidase_S66"/>
    <property type="match status" value="1"/>
</dbReference>
<dbReference type="GO" id="GO:0006508">
    <property type="term" value="P:proteolysis"/>
    <property type="evidence" value="ECO:0007669"/>
    <property type="project" value="UniProtKB-KW"/>
</dbReference>
<evidence type="ECO:0000259" key="8">
    <source>
        <dbReference type="Pfam" id="PF17676"/>
    </source>
</evidence>
<comment type="similarity">
    <text evidence="1">Belongs to the peptidase S66 family.</text>
</comment>
<evidence type="ECO:0000256" key="3">
    <source>
        <dbReference type="ARBA" id="ARBA00022670"/>
    </source>
</evidence>
<gene>
    <name evidence="9" type="ORF">Ga0061069_1104</name>
</gene>
<dbReference type="STRING" id="339866.GCA_001418255_02566"/>
<keyword evidence="3" id="KW-0645">Protease</keyword>
<dbReference type="Pfam" id="PF17676">
    <property type="entry name" value="Peptidase_S66C"/>
    <property type="match status" value="1"/>
</dbReference>
<keyword evidence="2 9" id="KW-0121">Carboxypeptidase</keyword>
<keyword evidence="10" id="KW-1185">Reference proteome</keyword>
<dbReference type="RefSeq" id="WP_055451412.1">
    <property type="nucleotide sequence ID" value="NZ_CYHF01000010.1"/>
</dbReference>
<keyword evidence="5" id="KW-0720">Serine protease</keyword>
<dbReference type="PIRSF" id="PIRSF028757">
    <property type="entry name" value="LD-carboxypeptidase"/>
    <property type="match status" value="1"/>
</dbReference>
<evidence type="ECO:0000313" key="9">
    <source>
        <dbReference type="EMBL" id="CUA99592.1"/>
    </source>
</evidence>
<dbReference type="OrthoDB" id="9807329at2"/>
<accession>A0A0K6I8I0</accession>
<dbReference type="InterPro" id="IPR029062">
    <property type="entry name" value="Class_I_gatase-like"/>
</dbReference>
<dbReference type="InterPro" id="IPR027478">
    <property type="entry name" value="LdcA_N"/>
</dbReference>
<feature type="active site" description="Charge relay system" evidence="6">
    <location>
        <position position="212"/>
    </location>
</feature>
<dbReference type="SUPFAM" id="SSF141986">
    <property type="entry name" value="LD-carboxypeptidase A C-terminal domain-like"/>
    <property type="match status" value="1"/>
</dbReference>
<dbReference type="PANTHER" id="PTHR30237:SF2">
    <property type="entry name" value="MUREIN TETRAPEPTIDE CARBOXYPEPTIDASE"/>
    <property type="match status" value="1"/>
</dbReference>
<dbReference type="AlphaFoldDB" id="A0A0K6I8I0"/>
<dbReference type="GO" id="GO:0008236">
    <property type="term" value="F:serine-type peptidase activity"/>
    <property type="evidence" value="ECO:0007669"/>
    <property type="project" value="UniProtKB-KW"/>
</dbReference>
<sequence length="316" mass="34288">MPAPDPSAHSAPLRGPLRLLSPAGAVQEPERLEIAAAHLRSLGFRVHLGAQALARAQRFAGTDAQRLRAIHAAARSRADVVMMTRGGYGLTRLLQSIDYDLLAQAIKARKQMWVGHSDFTALQLALLAKTGAVTFSGPMASYDFGEKRPDDITVDSFLDAVDGTLEAVGFACDDAPRGLDVEDVLWGGNLALVTSLIGTPYLPSAKGVLFLEDVNEHPYRIERMFGQLLLAGVAQRQKAVLLGQFTGYKLSAHDAGYDLDSAVQWLRAQLKPHGVPVLSGLPFGHVRTKLTLPHGVRTRVVRDGQEVFLFFPHAHH</sequence>
<dbReference type="InterPro" id="IPR027461">
    <property type="entry name" value="Carboxypeptidase_A_C_sf"/>
</dbReference>
<dbReference type="EMBL" id="CYHF01000010">
    <property type="protein sequence ID" value="CUA99592.1"/>
    <property type="molecule type" value="Genomic_DNA"/>
</dbReference>
<dbReference type="GO" id="GO:0004180">
    <property type="term" value="F:carboxypeptidase activity"/>
    <property type="evidence" value="ECO:0007669"/>
    <property type="project" value="UniProtKB-KW"/>
</dbReference>
<evidence type="ECO:0000259" key="7">
    <source>
        <dbReference type="Pfam" id="PF02016"/>
    </source>
</evidence>